<dbReference type="PANTHER" id="PTHR12322">
    <property type="entry name" value="DOUBLESEX AND MAB-3 RELATED TRANSCRIPTION FACTOR DMRT"/>
    <property type="match status" value="1"/>
</dbReference>
<proteinExistence type="inferred from homology"/>
<dbReference type="SUPFAM" id="SSF46934">
    <property type="entry name" value="UBA-like"/>
    <property type="match status" value="1"/>
</dbReference>
<feature type="compositionally biased region" description="Polar residues" evidence="7">
    <location>
        <begin position="380"/>
        <end position="396"/>
    </location>
</feature>
<keyword evidence="4 6" id="KW-0238">DNA-binding</keyword>
<dbReference type="Pfam" id="PF03474">
    <property type="entry name" value="DMA"/>
    <property type="match status" value="1"/>
</dbReference>
<evidence type="ECO:0000256" key="2">
    <source>
        <dbReference type="ARBA" id="ARBA00022723"/>
    </source>
</evidence>
<dbReference type="GO" id="GO:0000981">
    <property type="term" value="F:DNA-binding transcription factor activity, RNA polymerase II-specific"/>
    <property type="evidence" value="ECO:0007669"/>
    <property type="project" value="TreeGrafter"/>
</dbReference>
<dbReference type="GO" id="GO:0046872">
    <property type="term" value="F:metal ion binding"/>
    <property type="evidence" value="ECO:0007669"/>
    <property type="project" value="UniProtKB-KW"/>
</dbReference>
<dbReference type="GO" id="GO:0000978">
    <property type="term" value="F:RNA polymerase II cis-regulatory region sequence-specific DNA binding"/>
    <property type="evidence" value="ECO:0007669"/>
    <property type="project" value="TreeGrafter"/>
</dbReference>
<gene>
    <name evidence="8" type="ORF">OFUS_LOCUS987</name>
</gene>
<evidence type="ECO:0000256" key="1">
    <source>
        <dbReference type="ARBA" id="ARBA00006834"/>
    </source>
</evidence>
<evidence type="ECO:0000256" key="3">
    <source>
        <dbReference type="ARBA" id="ARBA00022833"/>
    </source>
</evidence>
<feature type="region of interest" description="Disordered" evidence="7">
    <location>
        <begin position="363"/>
        <end position="396"/>
    </location>
</feature>
<evidence type="ECO:0000256" key="6">
    <source>
        <dbReference type="PROSITE-ProRule" id="PRU00070"/>
    </source>
</evidence>
<comment type="caution">
    <text evidence="8">The sequence shown here is derived from an EMBL/GenBank/DDBJ whole genome shotgun (WGS) entry which is preliminary data.</text>
</comment>
<name>A0A8J1U9M4_OWEFU</name>
<dbReference type="OrthoDB" id="6162476at2759"/>
<evidence type="ECO:0000313" key="8">
    <source>
        <dbReference type="EMBL" id="CAH1773383.1"/>
    </source>
</evidence>
<keyword evidence="2 6" id="KW-0479">Metal-binding</keyword>
<dbReference type="Proteomes" id="UP000749559">
    <property type="component" value="Unassembled WGS sequence"/>
</dbReference>
<feature type="region of interest" description="Disordered" evidence="7">
    <location>
        <begin position="1"/>
        <end position="27"/>
    </location>
</feature>
<organism evidence="8 9">
    <name type="scientific">Owenia fusiformis</name>
    <name type="common">Polychaete worm</name>
    <dbReference type="NCBI Taxonomy" id="6347"/>
    <lineage>
        <taxon>Eukaryota</taxon>
        <taxon>Metazoa</taxon>
        <taxon>Spiralia</taxon>
        <taxon>Lophotrochozoa</taxon>
        <taxon>Annelida</taxon>
        <taxon>Polychaeta</taxon>
        <taxon>Sedentaria</taxon>
        <taxon>Canalipalpata</taxon>
        <taxon>Sabellida</taxon>
        <taxon>Oweniida</taxon>
        <taxon>Oweniidae</taxon>
        <taxon>Owenia</taxon>
    </lineage>
</organism>
<keyword evidence="9" id="KW-1185">Reference proteome</keyword>
<evidence type="ECO:0000256" key="5">
    <source>
        <dbReference type="ARBA" id="ARBA00023242"/>
    </source>
</evidence>
<dbReference type="PANTHER" id="PTHR12322:SF53">
    <property type="entry name" value="DOUBLESEX-MAB RELATED 11E"/>
    <property type="match status" value="1"/>
</dbReference>
<dbReference type="PROSITE" id="PS50809">
    <property type="entry name" value="DM_2"/>
    <property type="match status" value="1"/>
</dbReference>
<keyword evidence="3 6" id="KW-0862">Zinc</keyword>
<accession>A0A8J1U9M4</accession>
<dbReference type="GO" id="GO:0007548">
    <property type="term" value="P:sex differentiation"/>
    <property type="evidence" value="ECO:0007669"/>
    <property type="project" value="TreeGrafter"/>
</dbReference>
<feature type="compositionally biased region" description="Polar residues" evidence="7">
    <location>
        <begin position="7"/>
        <end position="20"/>
    </location>
</feature>
<feature type="DNA-binding region" description="DM" evidence="6">
    <location>
        <begin position="36"/>
        <end position="83"/>
    </location>
</feature>
<dbReference type="EMBL" id="CAIIXF020000001">
    <property type="protein sequence ID" value="CAH1773383.1"/>
    <property type="molecule type" value="Genomic_DNA"/>
</dbReference>
<dbReference type="GO" id="GO:0005634">
    <property type="term" value="C:nucleus"/>
    <property type="evidence" value="ECO:0007669"/>
    <property type="project" value="UniProtKB-SubCell"/>
</dbReference>
<dbReference type="InterPro" id="IPR005173">
    <property type="entry name" value="DMA"/>
</dbReference>
<dbReference type="PROSITE" id="PS40000">
    <property type="entry name" value="DM_1"/>
    <property type="match status" value="1"/>
</dbReference>
<dbReference type="InterPro" id="IPR009060">
    <property type="entry name" value="UBA-like_sf"/>
</dbReference>
<dbReference type="FunFam" id="4.10.1040.10:FF:000001">
    <property type="entry name" value="doublesex- and mab-3-related transcription factor 1"/>
    <property type="match status" value="1"/>
</dbReference>
<dbReference type="InterPro" id="IPR036407">
    <property type="entry name" value="DM_DNA-bd_sf"/>
</dbReference>
<comment type="subcellular location">
    <subcellularLocation>
        <location evidence="6">Nucleus</location>
    </subcellularLocation>
</comment>
<dbReference type="Pfam" id="PF00751">
    <property type="entry name" value="DM"/>
    <property type="match status" value="1"/>
</dbReference>
<keyword evidence="5 6" id="KW-0539">Nucleus</keyword>
<evidence type="ECO:0000313" key="9">
    <source>
        <dbReference type="Proteomes" id="UP000749559"/>
    </source>
</evidence>
<protein>
    <submittedName>
        <fullName evidence="8">Uncharacterized protein</fullName>
    </submittedName>
</protein>
<evidence type="ECO:0000256" key="7">
    <source>
        <dbReference type="SAM" id="MobiDB-lite"/>
    </source>
</evidence>
<reference evidence="8" key="1">
    <citation type="submission" date="2022-03" db="EMBL/GenBank/DDBJ databases">
        <authorList>
            <person name="Martin C."/>
        </authorList>
    </citation>
    <scope>NUCLEOTIDE SEQUENCE</scope>
</reference>
<sequence>MTDRLTQKSTNTTQASTSNIKMGKMSSKRLLRTPKCARCRNHGVVSCLKGHKRHCRWKDCQCTNCLLVVERQRVMAAQVSLRRQQSTETTPQDQSTARAKVKNAAAILQQRKALQRNLRNLQQHTLSRQILQNYQTRLHTLPPPEALRSVLPIISERMRKRRAFADKDVEKAMMERERQTMITDKKSSAPSQDSQLYPIVSTLKAMRSRQNEMVGAPKEFLHKLFPTHNPNVLELVWQGCGGDMEKAIEQIVSTTRQAAGQSSVNMGRQGMPYTCPNMAIKLQYQTLHKKDTNKTAFDSPTHPAFGGLPLHLVYRQYELYMAQMAASVTARARGMAQTQPIPTELSSPKQSLAAKDILSEKSAFKSVTKGHTSDGKSPKTKSNPSISFSVDSIMNS</sequence>
<dbReference type="SUPFAM" id="SSF82927">
    <property type="entry name" value="Cysteine-rich DNA binding domain, (DM domain)"/>
    <property type="match status" value="1"/>
</dbReference>
<comment type="similarity">
    <text evidence="1">Belongs to the DMRT family.</text>
</comment>
<dbReference type="InterPro" id="IPR026607">
    <property type="entry name" value="DMRT"/>
</dbReference>
<dbReference type="InterPro" id="IPR001275">
    <property type="entry name" value="DM_DNA-bd"/>
</dbReference>
<dbReference type="AlphaFoldDB" id="A0A8J1U9M4"/>
<dbReference type="Gene3D" id="4.10.1040.10">
    <property type="entry name" value="DM DNA-binding domain"/>
    <property type="match status" value="1"/>
</dbReference>
<evidence type="ECO:0000256" key="4">
    <source>
        <dbReference type="ARBA" id="ARBA00023125"/>
    </source>
</evidence>
<dbReference type="SMART" id="SM00301">
    <property type="entry name" value="DM"/>
    <property type="match status" value="1"/>
</dbReference>